<dbReference type="AlphaFoldDB" id="A0A4Q8A9K6"/>
<evidence type="ECO:0000256" key="4">
    <source>
        <dbReference type="ARBA" id="ARBA00022980"/>
    </source>
</evidence>
<dbReference type="NCBIfam" id="TIGR03953">
    <property type="entry name" value="rplD_bact"/>
    <property type="match status" value="1"/>
</dbReference>
<dbReference type="Gene3D" id="3.40.1370.10">
    <property type="match status" value="1"/>
</dbReference>
<dbReference type="OrthoDB" id="9803201at2"/>
<keyword evidence="3 7" id="KW-0694">RNA-binding</keyword>
<evidence type="ECO:0000256" key="5">
    <source>
        <dbReference type="ARBA" id="ARBA00023274"/>
    </source>
</evidence>
<keyword evidence="2 7" id="KW-0699">rRNA-binding</keyword>
<dbReference type="GO" id="GO:0003735">
    <property type="term" value="F:structural constituent of ribosome"/>
    <property type="evidence" value="ECO:0007669"/>
    <property type="project" value="InterPro"/>
</dbReference>
<dbReference type="HAMAP" id="MF_01328_B">
    <property type="entry name" value="Ribosomal_uL4_B"/>
    <property type="match status" value="1"/>
</dbReference>
<keyword evidence="5 7" id="KW-0687">Ribonucleoprotein</keyword>
<comment type="function">
    <text evidence="7">One of the primary rRNA binding proteins, this protein initially binds near the 5'-end of the 23S rRNA. It is important during the early stages of 50S assembly. It makes multiple contacts with different domains of the 23S rRNA in the assembled 50S subunit and ribosome.</text>
</comment>
<dbReference type="GO" id="GO:0019843">
    <property type="term" value="F:rRNA binding"/>
    <property type="evidence" value="ECO:0007669"/>
    <property type="project" value="UniProtKB-UniRule"/>
</dbReference>
<comment type="function">
    <text evidence="7">Forms part of the polypeptide exit tunnel.</text>
</comment>
<name>A0A4Q8A9K6_9MICC</name>
<reference evidence="9 10" key="1">
    <citation type="submission" date="2019-02" db="EMBL/GenBank/DDBJ databases">
        <title>Sequencing the genomes of 1000 actinobacteria strains.</title>
        <authorList>
            <person name="Klenk H.-P."/>
        </authorList>
    </citation>
    <scope>NUCLEOTIDE SEQUENCE [LARGE SCALE GENOMIC DNA]</scope>
    <source>
        <strain evidence="9 10">DSM 17364</strain>
    </source>
</reference>
<protein>
    <recommendedName>
        <fullName evidence="6 7">Large ribosomal subunit protein uL4</fullName>
    </recommendedName>
</protein>
<dbReference type="InterPro" id="IPR023574">
    <property type="entry name" value="Ribosomal_uL4_dom_sf"/>
</dbReference>
<dbReference type="RefSeq" id="WP_102159527.1">
    <property type="nucleotide sequence ID" value="NZ_PGGT01000039.1"/>
</dbReference>
<evidence type="ECO:0000256" key="3">
    <source>
        <dbReference type="ARBA" id="ARBA00022884"/>
    </source>
</evidence>
<evidence type="ECO:0000313" key="9">
    <source>
        <dbReference type="EMBL" id="RZU60762.1"/>
    </source>
</evidence>
<sequence>MANSALKVDLPAEIFDVQTNVPLLHQVVVAQLAAARQGTHKVKTRSEVSGTGKKPFKQKGTGRARQGSMVGPHMAGGAVVHGPTPRDYSQRTPKKMKAAALRGALSDRARHDRIHVIESVVSGDKPSTKGALATLRALTERKNLLIAIDRADDVAALSMRNLENIHVVYVDQLNTYDVLVADDVVFTKAAFDALVNKEEAK</sequence>
<comment type="caution">
    <text evidence="9">The sequence shown here is derived from an EMBL/GenBank/DDBJ whole genome shotgun (WGS) entry which is preliminary data.</text>
</comment>
<accession>A0A4Q8A9K6</accession>
<keyword evidence="4 7" id="KW-0689">Ribosomal protein</keyword>
<evidence type="ECO:0000256" key="2">
    <source>
        <dbReference type="ARBA" id="ARBA00022730"/>
    </source>
</evidence>
<evidence type="ECO:0000256" key="8">
    <source>
        <dbReference type="SAM" id="MobiDB-lite"/>
    </source>
</evidence>
<dbReference type="SUPFAM" id="SSF52166">
    <property type="entry name" value="Ribosomal protein L4"/>
    <property type="match status" value="1"/>
</dbReference>
<dbReference type="FunFam" id="3.40.1370.10:FF:000004">
    <property type="entry name" value="50S ribosomal protein L4"/>
    <property type="match status" value="1"/>
</dbReference>
<dbReference type="InterPro" id="IPR013005">
    <property type="entry name" value="Ribosomal_uL4-like"/>
</dbReference>
<dbReference type="Proteomes" id="UP000292685">
    <property type="component" value="Unassembled WGS sequence"/>
</dbReference>
<evidence type="ECO:0000313" key="10">
    <source>
        <dbReference type="Proteomes" id="UP000292685"/>
    </source>
</evidence>
<keyword evidence="10" id="KW-1185">Reference proteome</keyword>
<dbReference type="InterPro" id="IPR002136">
    <property type="entry name" value="Ribosomal_uL4"/>
</dbReference>
<gene>
    <name evidence="7" type="primary">rplD</name>
    <name evidence="9" type="ORF">EV380_0310</name>
</gene>
<dbReference type="GO" id="GO:0005840">
    <property type="term" value="C:ribosome"/>
    <property type="evidence" value="ECO:0007669"/>
    <property type="project" value="UniProtKB-KW"/>
</dbReference>
<evidence type="ECO:0000256" key="6">
    <source>
        <dbReference type="ARBA" id="ARBA00035244"/>
    </source>
</evidence>
<comment type="subunit">
    <text evidence="7">Part of the 50S ribosomal subunit.</text>
</comment>
<dbReference type="Pfam" id="PF00573">
    <property type="entry name" value="Ribosomal_L4"/>
    <property type="match status" value="1"/>
</dbReference>
<evidence type="ECO:0000256" key="7">
    <source>
        <dbReference type="HAMAP-Rule" id="MF_01328"/>
    </source>
</evidence>
<organism evidence="9 10">
    <name type="scientific">Zhihengliuella halotolerans</name>
    <dbReference type="NCBI Taxonomy" id="370736"/>
    <lineage>
        <taxon>Bacteria</taxon>
        <taxon>Bacillati</taxon>
        <taxon>Actinomycetota</taxon>
        <taxon>Actinomycetes</taxon>
        <taxon>Micrococcales</taxon>
        <taxon>Micrococcaceae</taxon>
        <taxon>Zhihengliuella</taxon>
    </lineage>
</organism>
<comment type="similarity">
    <text evidence="1 7">Belongs to the universal ribosomal protein uL4 family.</text>
</comment>
<dbReference type="GO" id="GO:1990904">
    <property type="term" value="C:ribonucleoprotein complex"/>
    <property type="evidence" value="ECO:0007669"/>
    <property type="project" value="UniProtKB-KW"/>
</dbReference>
<proteinExistence type="inferred from homology"/>
<dbReference type="PANTHER" id="PTHR10746:SF6">
    <property type="entry name" value="LARGE RIBOSOMAL SUBUNIT PROTEIN UL4M"/>
    <property type="match status" value="1"/>
</dbReference>
<dbReference type="EMBL" id="SHLA01000001">
    <property type="protein sequence ID" value="RZU60762.1"/>
    <property type="molecule type" value="Genomic_DNA"/>
</dbReference>
<dbReference type="GO" id="GO:0006412">
    <property type="term" value="P:translation"/>
    <property type="evidence" value="ECO:0007669"/>
    <property type="project" value="UniProtKB-UniRule"/>
</dbReference>
<dbReference type="PANTHER" id="PTHR10746">
    <property type="entry name" value="50S RIBOSOMAL PROTEIN L4"/>
    <property type="match status" value="1"/>
</dbReference>
<feature type="region of interest" description="Disordered" evidence="8">
    <location>
        <begin position="35"/>
        <end position="92"/>
    </location>
</feature>
<evidence type="ECO:0000256" key="1">
    <source>
        <dbReference type="ARBA" id="ARBA00010528"/>
    </source>
</evidence>